<dbReference type="GO" id="GO:0004519">
    <property type="term" value="F:endonuclease activity"/>
    <property type="evidence" value="ECO:0007669"/>
    <property type="project" value="UniProtKB-KW"/>
</dbReference>
<dbReference type="Pfam" id="PF17917">
    <property type="entry name" value="RT_RNaseH"/>
    <property type="match status" value="1"/>
</dbReference>
<evidence type="ECO:0000313" key="9">
    <source>
        <dbReference type="EMBL" id="KAI5321010.1"/>
    </source>
</evidence>
<evidence type="ECO:0000256" key="4">
    <source>
        <dbReference type="ARBA" id="ARBA00022759"/>
    </source>
</evidence>
<sequence length="412" mass="46870">MCNGNFMYKDPEDAFDFLDEIAEKSQIWSTPNTFEPNSQKAKSSTNPSSSSIYHLKEEDSLKAQLATMAREVETQKSKLPQQVNSIASQEIFEICEFAGSWDMNGLMQQSFGNTTLELNIFNICKQPPNNEDVDKEVYMIETIVQNCFNSSFSSDPLQFSLVQKHNGWIPKYEELPTVSDETKSSREKASKCELKPFPAGLKYAFLGEDETYHVVICSKLELLHEGMVLKVLKDYRTAIGWTLSDIKGVTVVENDNGEVVPTRVITGWRMCIDYRKLNSVTRKDHFPLPFRDQILERVPANSSMPFEIMCDASDGAIGAVLGQRKDKKLVVICYAIKTLNSAQKIYTTTEKELLAVVFALEKFRSYILGSQIVVFIDHLALKYLLTKKGAKSRLIRWILILQEFDLTIKDKK</sequence>
<evidence type="ECO:0000256" key="7">
    <source>
        <dbReference type="SAM" id="MobiDB-lite"/>
    </source>
</evidence>
<evidence type="ECO:0000256" key="3">
    <source>
        <dbReference type="ARBA" id="ARBA00022722"/>
    </source>
</evidence>
<keyword evidence="3" id="KW-0540">Nuclease</keyword>
<gene>
    <name evidence="9" type="ORF">L3X38_040718</name>
</gene>
<name>A0AAD4YTN4_PRUDU</name>
<keyword evidence="2" id="KW-0548">Nucleotidyltransferase</keyword>
<dbReference type="InterPro" id="IPR043502">
    <property type="entry name" value="DNA/RNA_pol_sf"/>
</dbReference>
<protein>
    <recommendedName>
        <fullName evidence="8">Reverse transcriptase RNase H-like domain-containing protein</fullName>
    </recommendedName>
</protein>
<dbReference type="SUPFAM" id="SSF56672">
    <property type="entry name" value="DNA/RNA polymerases"/>
    <property type="match status" value="1"/>
</dbReference>
<dbReference type="PANTHER" id="PTHR34072:SF57">
    <property type="entry name" value="RNA-DIRECTED DNA POLYMERASE"/>
    <property type="match status" value="1"/>
</dbReference>
<feature type="compositionally biased region" description="Low complexity" evidence="7">
    <location>
        <begin position="38"/>
        <end position="51"/>
    </location>
</feature>
<evidence type="ECO:0000256" key="2">
    <source>
        <dbReference type="ARBA" id="ARBA00022695"/>
    </source>
</evidence>
<evidence type="ECO:0000256" key="5">
    <source>
        <dbReference type="ARBA" id="ARBA00022801"/>
    </source>
</evidence>
<keyword evidence="5" id="KW-0378">Hydrolase</keyword>
<proteinExistence type="predicted"/>
<dbReference type="CDD" id="cd09274">
    <property type="entry name" value="RNase_HI_RT_Ty3"/>
    <property type="match status" value="1"/>
</dbReference>
<comment type="caution">
    <text evidence="9">The sequence shown here is derived from an EMBL/GenBank/DDBJ whole genome shotgun (WGS) entry which is preliminary data.</text>
</comment>
<keyword evidence="1" id="KW-0808">Transferase</keyword>
<feature type="region of interest" description="Disordered" evidence="7">
    <location>
        <begin position="29"/>
        <end position="52"/>
    </location>
</feature>
<dbReference type="FunFam" id="3.10.20.370:FF:000001">
    <property type="entry name" value="Retrovirus-related Pol polyprotein from transposon 17.6-like protein"/>
    <property type="match status" value="1"/>
</dbReference>
<reference evidence="9 10" key="1">
    <citation type="journal article" date="2022" name="G3 (Bethesda)">
        <title>Whole-genome sequence and methylome profiling of the almond [Prunus dulcis (Mill.) D.A. Webb] cultivar 'Nonpareil'.</title>
        <authorList>
            <person name="D'Amico-Willman K.M."/>
            <person name="Ouma W.Z."/>
            <person name="Meulia T."/>
            <person name="Sideli G.M."/>
            <person name="Gradziel T.M."/>
            <person name="Fresnedo-Ramirez J."/>
        </authorList>
    </citation>
    <scope>NUCLEOTIDE SEQUENCE [LARGE SCALE GENOMIC DNA]</scope>
    <source>
        <strain evidence="9">Clone GOH B32 T37-40</strain>
    </source>
</reference>
<dbReference type="Proteomes" id="UP001054821">
    <property type="component" value="Chromosome 7"/>
</dbReference>
<evidence type="ECO:0000259" key="8">
    <source>
        <dbReference type="Pfam" id="PF17917"/>
    </source>
</evidence>
<dbReference type="Gene3D" id="3.10.20.370">
    <property type="match status" value="1"/>
</dbReference>
<dbReference type="GO" id="GO:0016787">
    <property type="term" value="F:hydrolase activity"/>
    <property type="evidence" value="ECO:0007669"/>
    <property type="project" value="UniProtKB-KW"/>
</dbReference>
<evidence type="ECO:0000256" key="1">
    <source>
        <dbReference type="ARBA" id="ARBA00022679"/>
    </source>
</evidence>
<dbReference type="AlphaFoldDB" id="A0AAD4YTN4"/>
<dbReference type="Gene3D" id="3.10.10.10">
    <property type="entry name" value="HIV Type 1 Reverse Transcriptase, subunit A, domain 1"/>
    <property type="match status" value="1"/>
</dbReference>
<evidence type="ECO:0000313" key="10">
    <source>
        <dbReference type="Proteomes" id="UP001054821"/>
    </source>
</evidence>
<dbReference type="GO" id="GO:0003964">
    <property type="term" value="F:RNA-directed DNA polymerase activity"/>
    <property type="evidence" value="ECO:0007669"/>
    <property type="project" value="UniProtKB-KW"/>
</dbReference>
<feature type="domain" description="Reverse transcriptase RNase H-like" evidence="8">
    <location>
        <begin position="303"/>
        <end position="404"/>
    </location>
</feature>
<keyword evidence="10" id="KW-1185">Reference proteome</keyword>
<organism evidence="9 10">
    <name type="scientific">Prunus dulcis</name>
    <name type="common">Almond</name>
    <name type="synonym">Amygdalus dulcis</name>
    <dbReference type="NCBI Taxonomy" id="3755"/>
    <lineage>
        <taxon>Eukaryota</taxon>
        <taxon>Viridiplantae</taxon>
        <taxon>Streptophyta</taxon>
        <taxon>Embryophyta</taxon>
        <taxon>Tracheophyta</taxon>
        <taxon>Spermatophyta</taxon>
        <taxon>Magnoliopsida</taxon>
        <taxon>eudicotyledons</taxon>
        <taxon>Gunneridae</taxon>
        <taxon>Pentapetalae</taxon>
        <taxon>rosids</taxon>
        <taxon>fabids</taxon>
        <taxon>Rosales</taxon>
        <taxon>Rosaceae</taxon>
        <taxon>Amygdaloideae</taxon>
        <taxon>Amygdaleae</taxon>
        <taxon>Prunus</taxon>
    </lineage>
</organism>
<keyword evidence="6" id="KW-0695">RNA-directed DNA polymerase</keyword>
<keyword evidence="4" id="KW-0255">Endonuclease</keyword>
<evidence type="ECO:0000256" key="6">
    <source>
        <dbReference type="ARBA" id="ARBA00022918"/>
    </source>
</evidence>
<dbReference type="PANTHER" id="PTHR34072">
    <property type="entry name" value="ENZYMATIC POLYPROTEIN-RELATED"/>
    <property type="match status" value="1"/>
</dbReference>
<dbReference type="EMBL" id="JAJFAZ020000007">
    <property type="protein sequence ID" value="KAI5321010.1"/>
    <property type="molecule type" value="Genomic_DNA"/>
</dbReference>
<accession>A0AAD4YTN4</accession>
<dbReference type="InterPro" id="IPR041373">
    <property type="entry name" value="RT_RNaseH"/>
</dbReference>